<dbReference type="InterPro" id="IPR050469">
    <property type="entry name" value="Diguanylate_Cyclase"/>
</dbReference>
<protein>
    <recommendedName>
        <fullName evidence="1">diguanylate cyclase</fullName>
        <ecNumber evidence="1">2.7.7.65</ecNumber>
    </recommendedName>
</protein>
<dbReference type="KEGG" id="apai:APAC_1227"/>
<dbReference type="GO" id="GO:0052621">
    <property type="term" value="F:diguanylate cyclase activity"/>
    <property type="evidence" value="ECO:0007669"/>
    <property type="project" value="UniProtKB-EC"/>
</dbReference>
<dbReference type="SUPFAM" id="SSF53850">
    <property type="entry name" value="Periplasmic binding protein-like II"/>
    <property type="match status" value="1"/>
</dbReference>
<sequence length="464" mass="53560">MNIFFKIICFCFIFTNLIYANGKDNIVDDSSYILLSEEENTFLENNRVKVISSKTWAPINMNNEEEKLAGIAVDFWNLISKRANINSETIIAKDWNEVLESIKNRTADITLGTTYDTKKKEYANFTTPYISFPIAFATLFDKRFIPKGSFLEGKKVAVGENYSSYVIMKKKYPKINFVQVKNTEVAMKLLSAGKVDAVIDILPVIAHLISINGYYNLKISGTSEERVNISFMIRSDYPELLSIVNKHIAQITPMDKANLINQWLTVKFDKRLVDYEYFYQALILLIILLIFYIFKQKDLKRYNRQLEELSKTDALTKLYNRRKIDEILNKLQNKKYSLILLDIDNFKEINDVFGHLEGDKVLIKIAELLKNNINSNDVLGRWGGEEFLLICKNTKEHEAYLIAERLRKLIEENDFKIRKVTASFGVSEANKKTSIKDVLAKADIAMYNAKQNGRNQVIVSSDLK</sequence>
<dbReference type="InterPro" id="IPR029787">
    <property type="entry name" value="Nucleotide_cyclase"/>
</dbReference>
<feature type="domain" description="GGDEF" evidence="3">
    <location>
        <begin position="334"/>
        <end position="462"/>
    </location>
</feature>
<dbReference type="PANTHER" id="PTHR45138:SF9">
    <property type="entry name" value="DIGUANYLATE CYCLASE DGCM-RELATED"/>
    <property type="match status" value="1"/>
</dbReference>
<proteinExistence type="predicted"/>
<dbReference type="NCBIfam" id="TIGR00254">
    <property type="entry name" value="GGDEF"/>
    <property type="match status" value="1"/>
</dbReference>
<dbReference type="Proteomes" id="UP000322726">
    <property type="component" value="Chromosome"/>
</dbReference>
<gene>
    <name evidence="4" type="ORF">APAC_1227</name>
</gene>
<dbReference type="PANTHER" id="PTHR45138">
    <property type="entry name" value="REGULATORY COMPONENTS OF SENSORY TRANSDUCTION SYSTEM"/>
    <property type="match status" value="1"/>
</dbReference>
<reference evidence="4 5" key="3">
    <citation type="submission" date="2019-09" db="EMBL/GenBank/DDBJ databases">
        <title>Taxonomic note: a critical rebuttal of the proposed division of the genus Arcobacter into six genera, emended descriptions of Arcobacter anaerophilus and the genus Arcobacter, and an assessment of genus-level boundaries for Epsilonproteobacteria using in silico genomic comparator tools.</title>
        <authorList>
            <person name="On S.L.W."/>
            <person name="Miller W.G."/>
            <person name="Biggs P."/>
            <person name="Cornelius A."/>
            <person name="Vandamme P."/>
        </authorList>
    </citation>
    <scope>NUCLEOTIDE SEQUENCE [LARGE SCALE GENOMIC DNA]</scope>
    <source>
        <strain evidence="4 5">LMG 26638</strain>
    </source>
</reference>
<dbReference type="SMART" id="SM00267">
    <property type="entry name" value="GGDEF"/>
    <property type="match status" value="1"/>
</dbReference>
<reference evidence="4 5" key="2">
    <citation type="submission" date="2019-09" db="EMBL/GenBank/DDBJ databases">
        <title>Complete genome sequencing of four Arcobacter species reveals a diverse suite of mobile elements.</title>
        <authorList>
            <person name="Miller W.G."/>
            <person name="Yee E."/>
            <person name="Bono J.L."/>
        </authorList>
    </citation>
    <scope>NUCLEOTIDE SEQUENCE [LARGE SCALE GENOMIC DNA]</scope>
    <source>
        <strain evidence="4 5">LMG 26638</strain>
    </source>
</reference>
<name>A0A5C2HAY2_9BACT</name>
<dbReference type="InterPro" id="IPR000160">
    <property type="entry name" value="GGDEF_dom"/>
</dbReference>
<dbReference type="RefSeq" id="WP_130233285.1">
    <property type="nucleotide sequence ID" value="NZ_BMEF01000008.1"/>
</dbReference>
<dbReference type="InterPro" id="IPR001638">
    <property type="entry name" value="Solute-binding_3/MltF_N"/>
</dbReference>
<reference evidence="5" key="1">
    <citation type="submission" date="2019-09" db="EMBL/GenBank/DDBJ databases">
        <title>Complete genome sequencing of four Arcobacter species reveals a diverse suite of mobile elements.</title>
        <authorList>
            <person name="On S.L.W."/>
            <person name="Miller W.G."/>
            <person name="Biggs P."/>
            <person name="Cornelius A."/>
            <person name="Vandamme P."/>
        </authorList>
    </citation>
    <scope>NUCLEOTIDE SEQUENCE [LARGE SCALE GENOMIC DNA]</scope>
    <source>
        <strain evidence="5">LMG 26638</strain>
    </source>
</reference>
<keyword evidence="5" id="KW-1185">Reference proteome</keyword>
<evidence type="ECO:0000256" key="2">
    <source>
        <dbReference type="ARBA" id="ARBA00034247"/>
    </source>
</evidence>
<dbReference type="Pfam" id="PF00990">
    <property type="entry name" value="GGDEF"/>
    <property type="match status" value="1"/>
</dbReference>
<dbReference type="CDD" id="cd01949">
    <property type="entry name" value="GGDEF"/>
    <property type="match status" value="1"/>
</dbReference>
<dbReference type="Gene3D" id="3.30.70.270">
    <property type="match status" value="1"/>
</dbReference>
<dbReference type="EMBL" id="CP035928">
    <property type="protein sequence ID" value="QEP34346.1"/>
    <property type="molecule type" value="Genomic_DNA"/>
</dbReference>
<evidence type="ECO:0000313" key="4">
    <source>
        <dbReference type="EMBL" id="QEP34346.1"/>
    </source>
</evidence>
<dbReference type="SUPFAM" id="SSF55073">
    <property type="entry name" value="Nucleotide cyclase"/>
    <property type="match status" value="1"/>
</dbReference>
<evidence type="ECO:0000256" key="1">
    <source>
        <dbReference type="ARBA" id="ARBA00012528"/>
    </source>
</evidence>
<dbReference type="AlphaFoldDB" id="A0A5C2HAY2"/>
<dbReference type="Gene3D" id="3.40.190.10">
    <property type="entry name" value="Periplasmic binding protein-like II"/>
    <property type="match status" value="2"/>
</dbReference>
<dbReference type="CDD" id="cd01007">
    <property type="entry name" value="PBP2_BvgS_HisK_like"/>
    <property type="match status" value="1"/>
</dbReference>
<dbReference type="EC" id="2.7.7.65" evidence="1"/>
<dbReference type="SMART" id="SM00062">
    <property type="entry name" value="PBPb"/>
    <property type="match status" value="1"/>
</dbReference>
<dbReference type="OrthoDB" id="9813903at2"/>
<accession>A0A5C2HAY2</accession>
<comment type="catalytic activity">
    <reaction evidence="2">
        <text>2 GTP = 3',3'-c-di-GMP + 2 diphosphate</text>
        <dbReference type="Rhea" id="RHEA:24898"/>
        <dbReference type="ChEBI" id="CHEBI:33019"/>
        <dbReference type="ChEBI" id="CHEBI:37565"/>
        <dbReference type="ChEBI" id="CHEBI:58805"/>
        <dbReference type="EC" id="2.7.7.65"/>
    </reaction>
</comment>
<dbReference type="FunFam" id="3.30.70.270:FF:000001">
    <property type="entry name" value="Diguanylate cyclase domain protein"/>
    <property type="match status" value="1"/>
</dbReference>
<dbReference type="InterPro" id="IPR043128">
    <property type="entry name" value="Rev_trsase/Diguanyl_cyclase"/>
</dbReference>
<evidence type="ECO:0000313" key="5">
    <source>
        <dbReference type="Proteomes" id="UP000322726"/>
    </source>
</evidence>
<organism evidence="4 5">
    <name type="scientific">Malaciobacter pacificus</name>
    <dbReference type="NCBI Taxonomy" id="1080223"/>
    <lineage>
        <taxon>Bacteria</taxon>
        <taxon>Pseudomonadati</taxon>
        <taxon>Campylobacterota</taxon>
        <taxon>Epsilonproteobacteria</taxon>
        <taxon>Campylobacterales</taxon>
        <taxon>Arcobacteraceae</taxon>
        <taxon>Malaciobacter</taxon>
    </lineage>
</organism>
<dbReference type="Pfam" id="PF00497">
    <property type="entry name" value="SBP_bac_3"/>
    <property type="match status" value="1"/>
</dbReference>
<dbReference type="PROSITE" id="PS50887">
    <property type="entry name" value="GGDEF"/>
    <property type="match status" value="1"/>
</dbReference>
<evidence type="ECO:0000259" key="3">
    <source>
        <dbReference type="PROSITE" id="PS50887"/>
    </source>
</evidence>